<sequence>MALHVMDEANLCLGCKKPRCQEGCPIHTNIPEVIRLLKANKLNEAGRMLFENNPLTTVCSLVCNHENQCEGHCVRGIKGSPVHFSVIENYISSTYASQMVRGPAKPNGKKAAIIGSGPAGLTIAVILARYGYDVTIFEAHDKIGGVLRYGIPEFRLPKSVLDDFEYRHLRLKDIKGRPNTDIGQALKLEDLFRDGYKAIFIGTGVWRPNTLGVKGESLGNVHYAINYLQNPDVYHLGNHVVIIGAGNAAMDVARTAIRHGTRHVVCVSITKKVAASDYETSYAKLEGVEFLFNKKPVEITDRGVILRDLEEGEDGALTELPGTEMLYPADSVIVSISQGPCTTLSDTEKQIQINQRGLFVTDEVGRTTMPGVFASGDAVKGARTVVEAVAYSKKVAEAMHEYMQKLPLDPPDEYANVPVAEIEEGN</sequence>
<name>A0ABR9QZF0_9FIRM</name>
<dbReference type="Pfam" id="PF07992">
    <property type="entry name" value="Pyr_redox_2"/>
    <property type="match status" value="1"/>
</dbReference>
<dbReference type="InterPro" id="IPR036188">
    <property type="entry name" value="FAD/NAD-bd_sf"/>
</dbReference>
<dbReference type="PRINTS" id="PR00469">
    <property type="entry name" value="PNDRDTASEII"/>
</dbReference>
<feature type="domain" description="Dihydroprymidine dehydrogenase" evidence="2">
    <location>
        <begin position="5"/>
        <end position="96"/>
    </location>
</feature>
<evidence type="ECO:0000313" key="4">
    <source>
        <dbReference type="Proteomes" id="UP000768567"/>
    </source>
</evidence>
<dbReference type="SUPFAM" id="SSF51971">
    <property type="entry name" value="Nucleotide-binding domain"/>
    <property type="match status" value="1"/>
</dbReference>
<evidence type="ECO:0000313" key="3">
    <source>
        <dbReference type="EMBL" id="MBE5036259.1"/>
    </source>
</evidence>
<dbReference type="Pfam" id="PF14691">
    <property type="entry name" value="Fer4_20"/>
    <property type="match status" value="1"/>
</dbReference>
<feature type="domain" description="FAD/NAD(P)-binding" evidence="1">
    <location>
        <begin position="110"/>
        <end position="389"/>
    </location>
</feature>
<gene>
    <name evidence="3" type="ORF">INF35_00355</name>
</gene>
<comment type="caution">
    <text evidence="3">The sequence shown here is derived from an EMBL/GenBank/DDBJ whole genome shotgun (WGS) entry which is preliminary data.</text>
</comment>
<dbReference type="Gene3D" id="1.10.1060.10">
    <property type="entry name" value="Alpha-helical ferredoxin"/>
    <property type="match status" value="1"/>
</dbReference>
<proteinExistence type="predicted"/>
<dbReference type="Proteomes" id="UP000768567">
    <property type="component" value="Unassembled WGS sequence"/>
</dbReference>
<reference evidence="3 4" key="1">
    <citation type="submission" date="2020-10" db="EMBL/GenBank/DDBJ databases">
        <title>ChiBAC.</title>
        <authorList>
            <person name="Zenner C."/>
            <person name="Hitch T.C.A."/>
            <person name="Clavel T."/>
        </authorList>
    </citation>
    <scope>NUCLEOTIDE SEQUENCE [LARGE SCALE GENOMIC DNA]</scope>
    <source>
        <strain evidence="3 4">DSM 109015</strain>
    </source>
</reference>
<dbReference type="Gene3D" id="3.50.50.60">
    <property type="entry name" value="FAD/NAD(P)-binding domain"/>
    <property type="match status" value="2"/>
</dbReference>
<dbReference type="SUPFAM" id="SSF46548">
    <property type="entry name" value="alpha-helical ferredoxin"/>
    <property type="match status" value="1"/>
</dbReference>
<accession>A0ABR9QZF0</accession>
<dbReference type="InterPro" id="IPR023753">
    <property type="entry name" value="FAD/NAD-binding_dom"/>
</dbReference>
<dbReference type="RefSeq" id="WP_193499610.1">
    <property type="nucleotide sequence ID" value="NZ_JADCKC010000001.1"/>
</dbReference>
<dbReference type="PRINTS" id="PR00368">
    <property type="entry name" value="FADPNR"/>
</dbReference>
<dbReference type="InterPro" id="IPR028261">
    <property type="entry name" value="DPD_II"/>
</dbReference>
<dbReference type="EMBL" id="JADCKC010000001">
    <property type="protein sequence ID" value="MBE5036259.1"/>
    <property type="molecule type" value="Genomic_DNA"/>
</dbReference>
<dbReference type="InterPro" id="IPR009051">
    <property type="entry name" value="Helical_ferredxn"/>
</dbReference>
<organism evidence="3 4">
    <name type="scientific">Gemmiger gallinarum</name>
    <dbReference type="NCBI Taxonomy" id="2779354"/>
    <lineage>
        <taxon>Bacteria</taxon>
        <taxon>Bacillati</taxon>
        <taxon>Bacillota</taxon>
        <taxon>Clostridia</taxon>
        <taxon>Eubacteriales</taxon>
        <taxon>Gemmiger</taxon>
    </lineage>
</organism>
<dbReference type="PANTHER" id="PTHR42783:SF3">
    <property type="entry name" value="GLUTAMATE SYNTHASE [NADPH] SMALL CHAIN-RELATED"/>
    <property type="match status" value="1"/>
</dbReference>
<keyword evidence="4" id="KW-1185">Reference proteome</keyword>
<evidence type="ECO:0000259" key="1">
    <source>
        <dbReference type="Pfam" id="PF07992"/>
    </source>
</evidence>
<dbReference type="PANTHER" id="PTHR42783">
    <property type="entry name" value="GLUTAMATE SYNTHASE [NADPH] SMALL CHAIN"/>
    <property type="match status" value="1"/>
</dbReference>
<evidence type="ECO:0000259" key="2">
    <source>
        <dbReference type="Pfam" id="PF14691"/>
    </source>
</evidence>
<protein>
    <submittedName>
        <fullName evidence="3">NAD(P)-dependent oxidoreductase</fullName>
    </submittedName>
</protein>